<gene>
    <name evidence="1" type="ORF">L210DRAFT_356975</name>
</gene>
<evidence type="ECO:0000313" key="1">
    <source>
        <dbReference type="EMBL" id="KAF8447153.1"/>
    </source>
</evidence>
<feature type="non-terminal residue" evidence="1">
    <location>
        <position position="88"/>
    </location>
</feature>
<name>A0AAD4C3T4_BOLED</name>
<dbReference type="EMBL" id="WHUW01000004">
    <property type="protein sequence ID" value="KAF8447153.1"/>
    <property type="molecule type" value="Genomic_DNA"/>
</dbReference>
<proteinExistence type="predicted"/>
<organism evidence="1 2">
    <name type="scientific">Boletus edulis BED1</name>
    <dbReference type="NCBI Taxonomy" id="1328754"/>
    <lineage>
        <taxon>Eukaryota</taxon>
        <taxon>Fungi</taxon>
        <taxon>Dikarya</taxon>
        <taxon>Basidiomycota</taxon>
        <taxon>Agaricomycotina</taxon>
        <taxon>Agaricomycetes</taxon>
        <taxon>Agaricomycetidae</taxon>
        <taxon>Boletales</taxon>
        <taxon>Boletineae</taxon>
        <taxon>Boletaceae</taxon>
        <taxon>Boletoideae</taxon>
        <taxon>Boletus</taxon>
    </lineage>
</organism>
<dbReference type="AlphaFoldDB" id="A0AAD4C3T4"/>
<evidence type="ECO:0000313" key="2">
    <source>
        <dbReference type="Proteomes" id="UP001194468"/>
    </source>
</evidence>
<protein>
    <submittedName>
        <fullName evidence="1">Uncharacterized protein</fullName>
    </submittedName>
</protein>
<accession>A0AAD4C3T4</accession>
<dbReference type="Proteomes" id="UP001194468">
    <property type="component" value="Unassembled WGS sequence"/>
</dbReference>
<sequence length="88" mass="10209">MMRDATCNISLDACARDLESMQRAGRIYRSGTWMHPPMPGLRPRTLWRRGNRCEFHPFQVHCWVRYGVLTYLIPVLLAAQPVCHPEGL</sequence>
<reference evidence="1" key="1">
    <citation type="submission" date="2019-10" db="EMBL/GenBank/DDBJ databases">
        <authorList>
            <consortium name="DOE Joint Genome Institute"/>
            <person name="Kuo A."/>
            <person name="Miyauchi S."/>
            <person name="Kiss E."/>
            <person name="Drula E."/>
            <person name="Kohler A."/>
            <person name="Sanchez-Garcia M."/>
            <person name="Andreopoulos B."/>
            <person name="Barry K.W."/>
            <person name="Bonito G."/>
            <person name="Buee M."/>
            <person name="Carver A."/>
            <person name="Chen C."/>
            <person name="Cichocki N."/>
            <person name="Clum A."/>
            <person name="Culley D."/>
            <person name="Crous P.W."/>
            <person name="Fauchery L."/>
            <person name="Girlanda M."/>
            <person name="Hayes R."/>
            <person name="Keri Z."/>
            <person name="LaButti K."/>
            <person name="Lipzen A."/>
            <person name="Lombard V."/>
            <person name="Magnuson J."/>
            <person name="Maillard F."/>
            <person name="Morin E."/>
            <person name="Murat C."/>
            <person name="Nolan M."/>
            <person name="Ohm R."/>
            <person name="Pangilinan J."/>
            <person name="Pereira M."/>
            <person name="Perotto S."/>
            <person name="Peter M."/>
            <person name="Riley R."/>
            <person name="Sitrit Y."/>
            <person name="Stielow B."/>
            <person name="Szollosi G."/>
            <person name="Zifcakova L."/>
            <person name="Stursova M."/>
            <person name="Spatafora J.W."/>
            <person name="Tedersoo L."/>
            <person name="Vaario L.-M."/>
            <person name="Yamada A."/>
            <person name="Yan M."/>
            <person name="Wang P."/>
            <person name="Xu J."/>
            <person name="Bruns T."/>
            <person name="Baldrian P."/>
            <person name="Vilgalys R."/>
            <person name="Henrissat B."/>
            <person name="Grigoriev I.V."/>
            <person name="Hibbett D."/>
            <person name="Nagy L.G."/>
            <person name="Martin F.M."/>
        </authorList>
    </citation>
    <scope>NUCLEOTIDE SEQUENCE</scope>
    <source>
        <strain evidence="1">BED1</strain>
    </source>
</reference>
<keyword evidence="2" id="KW-1185">Reference proteome</keyword>
<reference evidence="1" key="2">
    <citation type="journal article" date="2020" name="Nat. Commun.">
        <title>Large-scale genome sequencing of mycorrhizal fungi provides insights into the early evolution of symbiotic traits.</title>
        <authorList>
            <person name="Miyauchi S."/>
            <person name="Kiss E."/>
            <person name="Kuo A."/>
            <person name="Drula E."/>
            <person name="Kohler A."/>
            <person name="Sanchez-Garcia M."/>
            <person name="Morin E."/>
            <person name="Andreopoulos B."/>
            <person name="Barry K.W."/>
            <person name="Bonito G."/>
            <person name="Buee M."/>
            <person name="Carver A."/>
            <person name="Chen C."/>
            <person name="Cichocki N."/>
            <person name="Clum A."/>
            <person name="Culley D."/>
            <person name="Crous P.W."/>
            <person name="Fauchery L."/>
            <person name="Girlanda M."/>
            <person name="Hayes R.D."/>
            <person name="Keri Z."/>
            <person name="LaButti K."/>
            <person name="Lipzen A."/>
            <person name="Lombard V."/>
            <person name="Magnuson J."/>
            <person name="Maillard F."/>
            <person name="Murat C."/>
            <person name="Nolan M."/>
            <person name="Ohm R.A."/>
            <person name="Pangilinan J."/>
            <person name="Pereira M.F."/>
            <person name="Perotto S."/>
            <person name="Peter M."/>
            <person name="Pfister S."/>
            <person name="Riley R."/>
            <person name="Sitrit Y."/>
            <person name="Stielow J.B."/>
            <person name="Szollosi G."/>
            <person name="Zifcakova L."/>
            <person name="Stursova M."/>
            <person name="Spatafora J.W."/>
            <person name="Tedersoo L."/>
            <person name="Vaario L.M."/>
            <person name="Yamada A."/>
            <person name="Yan M."/>
            <person name="Wang P."/>
            <person name="Xu J."/>
            <person name="Bruns T."/>
            <person name="Baldrian P."/>
            <person name="Vilgalys R."/>
            <person name="Dunand C."/>
            <person name="Henrissat B."/>
            <person name="Grigoriev I.V."/>
            <person name="Hibbett D."/>
            <person name="Nagy L.G."/>
            <person name="Martin F.M."/>
        </authorList>
    </citation>
    <scope>NUCLEOTIDE SEQUENCE</scope>
    <source>
        <strain evidence="1">BED1</strain>
    </source>
</reference>
<comment type="caution">
    <text evidence="1">The sequence shown here is derived from an EMBL/GenBank/DDBJ whole genome shotgun (WGS) entry which is preliminary data.</text>
</comment>